<keyword evidence="10" id="KW-0547">Nucleotide-binding</keyword>
<evidence type="ECO:0000256" key="12">
    <source>
        <dbReference type="ARBA" id="ARBA00022840"/>
    </source>
</evidence>
<evidence type="ECO:0000256" key="13">
    <source>
        <dbReference type="ARBA" id="ARBA00022989"/>
    </source>
</evidence>
<comment type="catalytic activity">
    <reaction evidence="16">
        <text>L-threonyl-[protein] + ATP = O-phospho-L-threonyl-[protein] + ADP + H(+)</text>
        <dbReference type="Rhea" id="RHEA:46608"/>
        <dbReference type="Rhea" id="RHEA-COMP:11060"/>
        <dbReference type="Rhea" id="RHEA-COMP:11605"/>
        <dbReference type="ChEBI" id="CHEBI:15378"/>
        <dbReference type="ChEBI" id="CHEBI:30013"/>
        <dbReference type="ChEBI" id="CHEBI:30616"/>
        <dbReference type="ChEBI" id="CHEBI:61977"/>
        <dbReference type="ChEBI" id="CHEBI:456216"/>
        <dbReference type="EC" id="2.7.11.1"/>
    </reaction>
</comment>
<dbReference type="InterPro" id="IPR050528">
    <property type="entry name" value="L-type_Lectin-RKs"/>
</dbReference>
<dbReference type="PROSITE" id="PS00108">
    <property type="entry name" value="PROTEIN_KINASE_ST"/>
    <property type="match status" value="1"/>
</dbReference>
<name>A0A8X7QB56_BRACI</name>
<dbReference type="GO" id="GO:0004674">
    <property type="term" value="F:protein serine/threonine kinase activity"/>
    <property type="evidence" value="ECO:0007669"/>
    <property type="project" value="UniProtKB-KW"/>
</dbReference>
<organism evidence="20 21">
    <name type="scientific">Brassica carinata</name>
    <name type="common">Ethiopian mustard</name>
    <name type="synonym">Abyssinian cabbage</name>
    <dbReference type="NCBI Taxonomy" id="52824"/>
    <lineage>
        <taxon>Eukaryota</taxon>
        <taxon>Viridiplantae</taxon>
        <taxon>Streptophyta</taxon>
        <taxon>Embryophyta</taxon>
        <taxon>Tracheophyta</taxon>
        <taxon>Spermatophyta</taxon>
        <taxon>Magnoliopsida</taxon>
        <taxon>eudicotyledons</taxon>
        <taxon>Gunneridae</taxon>
        <taxon>Pentapetalae</taxon>
        <taxon>rosids</taxon>
        <taxon>malvids</taxon>
        <taxon>Brassicales</taxon>
        <taxon>Brassicaceae</taxon>
        <taxon>Brassiceae</taxon>
        <taxon>Brassica</taxon>
    </lineage>
</organism>
<comment type="caution">
    <text evidence="20">The sequence shown here is derived from an EMBL/GenBank/DDBJ whole genome shotgun (WGS) entry which is preliminary data.</text>
</comment>
<evidence type="ECO:0000256" key="15">
    <source>
        <dbReference type="ARBA" id="ARBA00023170"/>
    </source>
</evidence>
<keyword evidence="12" id="KW-0067">ATP-binding</keyword>
<dbReference type="OrthoDB" id="543442at2759"/>
<evidence type="ECO:0000256" key="3">
    <source>
        <dbReference type="ARBA" id="ARBA00010217"/>
    </source>
</evidence>
<dbReference type="GO" id="GO:0030246">
    <property type="term" value="F:carbohydrate binding"/>
    <property type="evidence" value="ECO:0007669"/>
    <property type="project" value="UniProtKB-KW"/>
</dbReference>
<dbReference type="Gene3D" id="2.60.120.200">
    <property type="match status" value="1"/>
</dbReference>
<evidence type="ECO:0000256" key="10">
    <source>
        <dbReference type="ARBA" id="ARBA00022741"/>
    </source>
</evidence>
<dbReference type="PROSITE" id="PS50011">
    <property type="entry name" value="PROTEIN_KINASE_DOM"/>
    <property type="match status" value="1"/>
</dbReference>
<keyword evidence="13" id="KW-1133">Transmembrane helix</keyword>
<dbReference type="GO" id="GO:0005524">
    <property type="term" value="F:ATP binding"/>
    <property type="evidence" value="ECO:0007669"/>
    <property type="project" value="UniProtKB-KW"/>
</dbReference>
<keyword evidence="21" id="KW-1185">Reference proteome</keyword>
<dbReference type="InterPro" id="IPR011009">
    <property type="entry name" value="Kinase-like_dom_sf"/>
</dbReference>
<proteinExistence type="inferred from homology"/>
<evidence type="ECO:0000256" key="16">
    <source>
        <dbReference type="ARBA" id="ARBA00047899"/>
    </source>
</evidence>
<sequence>MDSTLHLVLIFSCIYLTCLSSQQETRFIYNGFDQADLFTDGLAKILPGGILQLTNTTERQVGHAFFKQSFDFAPSEFFTHFVCALVPPKLGADGGHGIAFVVSPSMNLSNGSPTQYLGAFSIATNGTSSPHLLAIELDTVSTIEFDVLDKPHVGISVNNPLSVESALPSYFSSALGSSASINLLSGEPIQHLFHNRNPSLSWLPRISILNDIASAISYLHTGASPAVLHRDIKASNVMLDSEGNGRLGDFGMAGFHDPRANLSSTAAVGTIGYMAPELITMGTSTKTDVYAFGAFILEVTCGRRPVEPELPVEKQYLVKWVCERWRSSSLLETRDPRLGGEFLPEEVEMVLKLGLLCTNAAPESRPAMGQVVQYLNQSVPLPDFSPYSPDTDLDAVIDLEVDDGGGSVTTVEGRQMVARAADGGEFEWWPKRCDCGDGGQQMVAEAALF</sequence>
<dbReference type="InterPro" id="IPR008271">
    <property type="entry name" value="Ser/Thr_kinase_AS"/>
</dbReference>
<evidence type="ECO:0000256" key="8">
    <source>
        <dbReference type="ARBA" id="ARBA00022729"/>
    </source>
</evidence>
<keyword evidence="7" id="KW-0812">Transmembrane</keyword>
<keyword evidence="15" id="KW-0675">Receptor</keyword>
<dbReference type="SMART" id="SM00220">
    <property type="entry name" value="S_TKc"/>
    <property type="match status" value="1"/>
</dbReference>
<dbReference type="Pfam" id="PF00069">
    <property type="entry name" value="Pkinase"/>
    <property type="match status" value="1"/>
</dbReference>
<keyword evidence="11" id="KW-0418">Kinase</keyword>
<dbReference type="Gene3D" id="1.10.510.10">
    <property type="entry name" value="Transferase(Phosphotransferase) domain 1"/>
    <property type="match status" value="1"/>
</dbReference>
<evidence type="ECO:0000256" key="5">
    <source>
        <dbReference type="ARBA" id="ARBA00022527"/>
    </source>
</evidence>
<evidence type="ECO:0000256" key="18">
    <source>
        <dbReference type="SAM" id="SignalP"/>
    </source>
</evidence>
<comment type="subcellular location">
    <subcellularLocation>
        <location evidence="1">Membrane</location>
        <topology evidence="1">Single-pass type I membrane protein</topology>
    </subcellularLocation>
</comment>
<feature type="chain" id="PRO_5036447127" description="non-specific serine/threonine protein kinase" evidence="18">
    <location>
        <begin position="21"/>
        <end position="449"/>
    </location>
</feature>
<feature type="domain" description="Protein kinase" evidence="19">
    <location>
        <begin position="85"/>
        <end position="379"/>
    </location>
</feature>
<dbReference type="GO" id="GO:0016020">
    <property type="term" value="C:membrane"/>
    <property type="evidence" value="ECO:0007669"/>
    <property type="project" value="UniProtKB-SubCell"/>
</dbReference>
<keyword evidence="8 18" id="KW-0732">Signal</keyword>
<dbReference type="InterPro" id="IPR013320">
    <property type="entry name" value="ConA-like_dom_sf"/>
</dbReference>
<evidence type="ECO:0000256" key="7">
    <source>
        <dbReference type="ARBA" id="ARBA00022692"/>
    </source>
</evidence>
<comment type="similarity">
    <text evidence="3">In the C-terminal section; belongs to the protein kinase superfamily. Ser/Thr protein kinase family.</text>
</comment>
<evidence type="ECO:0000259" key="19">
    <source>
        <dbReference type="PROSITE" id="PS50011"/>
    </source>
</evidence>
<comment type="catalytic activity">
    <reaction evidence="17">
        <text>L-seryl-[protein] + ATP = O-phospho-L-seryl-[protein] + ADP + H(+)</text>
        <dbReference type="Rhea" id="RHEA:17989"/>
        <dbReference type="Rhea" id="RHEA-COMP:9863"/>
        <dbReference type="Rhea" id="RHEA-COMP:11604"/>
        <dbReference type="ChEBI" id="CHEBI:15378"/>
        <dbReference type="ChEBI" id="CHEBI:29999"/>
        <dbReference type="ChEBI" id="CHEBI:30616"/>
        <dbReference type="ChEBI" id="CHEBI:83421"/>
        <dbReference type="ChEBI" id="CHEBI:456216"/>
        <dbReference type="EC" id="2.7.11.1"/>
    </reaction>
</comment>
<evidence type="ECO:0000256" key="17">
    <source>
        <dbReference type="ARBA" id="ARBA00048679"/>
    </source>
</evidence>
<keyword evidence="9" id="KW-0430">Lectin</keyword>
<dbReference type="InterPro" id="IPR001220">
    <property type="entry name" value="Legume_lectin_dom"/>
</dbReference>
<accession>A0A8X7QB56</accession>
<evidence type="ECO:0000256" key="6">
    <source>
        <dbReference type="ARBA" id="ARBA00022679"/>
    </source>
</evidence>
<evidence type="ECO:0000256" key="4">
    <source>
        <dbReference type="ARBA" id="ARBA00012513"/>
    </source>
</evidence>
<dbReference type="InterPro" id="IPR000719">
    <property type="entry name" value="Prot_kinase_dom"/>
</dbReference>
<dbReference type="EMBL" id="JAAMPC010000014">
    <property type="protein sequence ID" value="KAG2266663.1"/>
    <property type="molecule type" value="Genomic_DNA"/>
</dbReference>
<dbReference type="SUPFAM" id="SSF49899">
    <property type="entry name" value="Concanavalin A-like lectins/glucanases"/>
    <property type="match status" value="1"/>
</dbReference>
<evidence type="ECO:0000256" key="1">
    <source>
        <dbReference type="ARBA" id="ARBA00004479"/>
    </source>
</evidence>
<keyword evidence="6" id="KW-0808">Transferase</keyword>
<dbReference type="SUPFAM" id="SSF56112">
    <property type="entry name" value="Protein kinase-like (PK-like)"/>
    <property type="match status" value="1"/>
</dbReference>
<protein>
    <recommendedName>
        <fullName evidence="4">non-specific serine/threonine protein kinase</fullName>
        <ecNumber evidence="4">2.7.11.1</ecNumber>
    </recommendedName>
</protein>
<evidence type="ECO:0000313" key="21">
    <source>
        <dbReference type="Proteomes" id="UP000886595"/>
    </source>
</evidence>
<dbReference type="AlphaFoldDB" id="A0A8X7QB56"/>
<keyword evidence="5" id="KW-0723">Serine/threonine-protein kinase</keyword>
<reference evidence="20 21" key="1">
    <citation type="submission" date="2020-02" db="EMBL/GenBank/DDBJ databases">
        <authorList>
            <person name="Ma Q."/>
            <person name="Huang Y."/>
            <person name="Song X."/>
            <person name="Pei D."/>
        </authorList>
    </citation>
    <scope>NUCLEOTIDE SEQUENCE [LARGE SCALE GENOMIC DNA]</scope>
    <source>
        <strain evidence="20">Sxm20200214</strain>
        <tissue evidence="20">Leaf</tissue>
    </source>
</reference>
<evidence type="ECO:0000256" key="9">
    <source>
        <dbReference type="ARBA" id="ARBA00022734"/>
    </source>
</evidence>
<evidence type="ECO:0000256" key="11">
    <source>
        <dbReference type="ARBA" id="ARBA00022777"/>
    </source>
</evidence>
<evidence type="ECO:0000256" key="14">
    <source>
        <dbReference type="ARBA" id="ARBA00023136"/>
    </source>
</evidence>
<evidence type="ECO:0000313" key="20">
    <source>
        <dbReference type="EMBL" id="KAG2266663.1"/>
    </source>
</evidence>
<dbReference type="EC" id="2.7.11.1" evidence="4"/>
<comment type="similarity">
    <text evidence="2">In the N-terminal section; belongs to the leguminous lectin family.</text>
</comment>
<gene>
    <name evidence="20" type="ORF">Bca52824_073742</name>
</gene>
<dbReference type="Proteomes" id="UP000886595">
    <property type="component" value="Unassembled WGS sequence"/>
</dbReference>
<dbReference type="Pfam" id="PF00139">
    <property type="entry name" value="Lectin_legB"/>
    <property type="match status" value="1"/>
</dbReference>
<dbReference type="FunFam" id="1.10.510.10:FF:000108">
    <property type="entry name" value="L-type lectin-domain containing receptor kinase S.4"/>
    <property type="match status" value="1"/>
</dbReference>
<feature type="signal peptide" evidence="18">
    <location>
        <begin position="1"/>
        <end position="20"/>
    </location>
</feature>
<evidence type="ECO:0000256" key="2">
    <source>
        <dbReference type="ARBA" id="ARBA00008536"/>
    </source>
</evidence>
<dbReference type="PANTHER" id="PTHR27007">
    <property type="match status" value="1"/>
</dbReference>
<keyword evidence="14" id="KW-0472">Membrane</keyword>